<name>A0ACC0ADL5_CATRO</name>
<reference evidence="2" key="1">
    <citation type="journal article" date="2023" name="Nat. Plants">
        <title>Single-cell RNA sequencing provides a high-resolution roadmap for understanding the multicellular compartmentation of specialized metabolism.</title>
        <authorList>
            <person name="Sun S."/>
            <person name="Shen X."/>
            <person name="Li Y."/>
            <person name="Li Y."/>
            <person name="Wang S."/>
            <person name="Li R."/>
            <person name="Zhang H."/>
            <person name="Shen G."/>
            <person name="Guo B."/>
            <person name="Wei J."/>
            <person name="Xu J."/>
            <person name="St-Pierre B."/>
            <person name="Chen S."/>
            <person name="Sun C."/>
        </authorList>
    </citation>
    <scope>NUCLEOTIDE SEQUENCE [LARGE SCALE GENOMIC DNA]</scope>
</reference>
<evidence type="ECO:0000313" key="1">
    <source>
        <dbReference type="EMBL" id="KAI5659037.1"/>
    </source>
</evidence>
<sequence>MISGSTWLHAPTLRIGIATPTFPPPPDKLNSCLSVMAAPHSVRIAVVGDVHDDWNLEEDRKALQLLRPDLVLFTGDFGNENVDLVRSIANLDIAKAVILGNHDAWRTEKFSAREKDNVQIQLECLGDEHVGYRRTDFPMLNLSIVGGRPFSCGGSGLFRRKLLTARYGVHDMDGSAKRIYDAASRTPEDHITIFLAHNGPTGLGSKMNDICGKDWVYGGGDHGDPDLARAISQLKETTNISIPLVVFGHMHKQLQLRNEVRKMIVVGDDDTVYLNGAIVPRVRRLGNEQHTYNQKSISDEAPVTMLEGTLRAFTIVEIVDRRLEKVAETWVSVIGENISLAKEQIMFKRESSEH</sequence>
<protein>
    <submittedName>
        <fullName evidence="1">Uncharacterized protein</fullName>
    </submittedName>
</protein>
<proteinExistence type="predicted"/>
<gene>
    <name evidence="1" type="ORF">M9H77_27830</name>
</gene>
<dbReference type="Proteomes" id="UP001060085">
    <property type="component" value="Linkage Group LG06"/>
</dbReference>
<keyword evidence="2" id="KW-1185">Reference proteome</keyword>
<dbReference type="EMBL" id="CM044706">
    <property type="protein sequence ID" value="KAI5659037.1"/>
    <property type="molecule type" value="Genomic_DNA"/>
</dbReference>
<evidence type="ECO:0000313" key="2">
    <source>
        <dbReference type="Proteomes" id="UP001060085"/>
    </source>
</evidence>
<accession>A0ACC0ADL5</accession>
<comment type="caution">
    <text evidence="1">The sequence shown here is derived from an EMBL/GenBank/DDBJ whole genome shotgun (WGS) entry which is preliminary data.</text>
</comment>
<organism evidence="1 2">
    <name type="scientific">Catharanthus roseus</name>
    <name type="common">Madagascar periwinkle</name>
    <name type="synonym">Vinca rosea</name>
    <dbReference type="NCBI Taxonomy" id="4058"/>
    <lineage>
        <taxon>Eukaryota</taxon>
        <taxon>Viridiplantae</taxon>
        <taxon>Streptophyta</taxon>
        <taxon>Embryophyta</taxon>
        <taxon>Tracheophyta</taxon>
        <taxon>Spermatophyta</taxon>
        <taxon>Magnoliopsida</taxon>
        <taxon>eudicotyledons</taxon>
        <taxon>Gunneridae</taxon>
        <taxon>Pentapetalae</taxon>
        <taxon>asterids</taxon>
        <taxon>lamiids</taxon>
        <taxon>Gentianales</taxon>
        <taxon>Apocynaceae</taxon>
        <taxon>Rauvolfioideae</taxon>
        <taxon>Vinceae</taxon>
        <taxon>Catharanthinae</taxon>
        <taxon>Catharanthus</taxon>
    </lineage>
</organism>